<accession>A0A9Q1GWD8</accession>
<organism evidence="1 2">
    <name type="scientific">Carnegiea gigantea</name>
    <dbReference type="NCBI Taxonomy" id="171969"/>
    <lineage>
        <taxon>Eukaryota</taxon>
        <taxon>Viridiplantae</taxon>
        <taxon>Streptophyta</taxon>
        <taxon>Embryophyta</taxon>
        <taxon>Tracheophyta</taxon>
        <taxon>Spermatophyta</taxon>
        <taxon>Magnoliopsida</taxon>
        <taxon>eudicotyledons</taxon>
        <taxon>Gunneridae</taxon>
        <taxon>Pentapetalae</taxon>
        <taxon>Caryophyllales</taxon>
        <taxon>Cactineae</taxon>
        <taxon>Cactaceae</taxon>
        <taxon>Cactoideae</taxon>
        <taxon>Echinocereeae</taxon>
        <taxon>Carnegiea</taxon>
    </lineage>
</organism>
<reference evidence="1" key="1">
    <citation type="submission" date="2022-04" db="EMBL/GenBank/DDBJ databases">
        <title>Carnegiea gigantea Genome sequencing and assembly v2.</title>
        <authorList>
            <person name="Copetti D."/>
            <person name="Sanderson M.J."/>
            <person name="Burquez A."/>
            <person name="Wojciechowski M.F."/>
        </authorList>
    </citation>
    <scope>NUCLEOTIDE SEQUENCE</scope>
    <source>
        <strain evidence="1">SGP5-SGP5p</strain>
        <tissue evidence="1">Aerial part</tissue>
    </source>
</reference>
<protein>
    <submittedName>
        <fullName evidence="1">Uncharacterized protein</fullName>
    </submittedName>
</protein>
<dbReference type="AlphaFoldDB" id="A0A9Q1GWD8"/>
<evidence type="ECO:0000313" key="2">
    <source>
        <dbReference type="Proteomes" id="UP001153076"/>
    </source>
</evidence>
<gene>
    <name evidence="1" type="ORF">Cgig2_014882</name>
</gene>
<keyword evidence="2" id="KW-1185">Reference proteome</keyword>
<dbReference type="Proteomes" id="UP001153076">
    <property type="component" value="Unassembled WGS sequence"/>
</dbReference>
<name>A0A9Q1GWD8_9CARY</name>
<sequence>MWINYSLQVCMIRSPISKHEFPFLESEEDVKFILSRFDLRKLIREPLIPAFRPLSPRYLSLYPYFVKTRTLISGIIYQPLDFNTNLDVIFIIGISPIDIVQESELDPAPSSSHTRSNLKDELGSHYINASFHDELKKIGGFEALDKPPSIHRLKYKFVYVKKVKGDSTILIWNKGGSKKTWNRSCTTLREKEMANINYFQIHPSLIQKDRKGSRQVASSVGAIQLSLAEVIDVVVKMNGKLTNEERRHLDDARWAQVAEIEDNDAYAKRKKEARMEISQSCSNAIVIAHPSSPGFLPKDPLEEDVEVTQVGDKSMKDVDDDLCPNLPWSIHAKSSLFPAT</sequence>
<comment type="caution">
    <text evidence="1">The sequence shown here is derived from an EMBL/GenBank/DDBJ whole genome shotgun (WGS) entry which is preliminary data.</text>
</comment>
<evidence type="ECO:0000313" key="1">
    <source>
        <dbReference type="EMBL" id="KAJ8425768.1"/>
    </source>
</evidence>
<proteinExistence type="predicted"/>
<dbReference type="EMBL" id="JAKOGI010001409">
    <property type="protein sequence ID" value="KAJ8425768.1"/>
    <property type="molecule type" value="Genomic_DNA"/>
</dbReference>